<protein>
    <submittedName>
        <fullName evidence="3">Uncharacterized protein LOC117532513</fullName>
    </submittedName>
</protein>
<organism evidence="2 3">
    <name type="scientific">Gymnodraco acuticeps</name>
    <name type="common">Antarctic dragonfish</name>
    <dbReference type="NCBI Taxonomy" id="8218"/>
    <lineage>
        <taxon>Eukaryota</taxon>
        <taxon>Metazoa</taxon>
        <taxon>Chordata</taxon>
        <taxon>Craniata</taxon>
        <taxon>Vertebrata</taxon>
        <taxon>Euteleostomi</taxon>
        <taxon>Actinopterygii</taxon>
        <taxon>Neopterygii</taxon>
        <taxon>Teleostei</taxon>
        <taxon>Neoteleostei</taxon>
        <taxon>Acanthomorphata</taxon>
        <taxon>Eupercaria</taxon>
        <taxon>Perciformes</taxon>
        <taxon>Notothenioidei</taxon>
        <taxon>Bathydraconidae</taxon>
        <taxon>Gymnodraco</taxon>
    </lineage>
</organism>
<keyword evidence="2" id="KW-1185">Reference proteome</keyword>
<dbReference type="OrthoDB" id="10058592at2759"/>
<gene>
    <name evidence="3" type="primary">LOC117532513</name>
</gene>
<evidence type="ECO:0000313" key="2">
    <source>
        <dbReference type="Proteomes" id="UP000515161"/>
    </source>
</evidence>
<feature type="compositionally biased region" description="Basic residues" evidence="1">
    <location>
        <begin position="386"/>
        <end position="402"/>
    </location>
</feature>
<feature type="compositionally biased region" description="Pro residues" evidence="1">
    <location>
        <begin position="336"/>
        <end position="348"/>
    </location>
</feature>
<sequence>MTRGLQERYQLAGKEPPQVLYVDRDCCRRDGGTCAAAALFPAWPHLAVRLDIWHFIRRLAAGVTSESHPLYPEYMRRLSSCIFEWDAEDLSILETALQADGSRRTPSSKEMGRHCRRRTRGVQETERLLGEAVEAFMGATDTMNVPLLERHRMEQILETQRQHIPCIQDPAGVRLYTRTGQLTRGGGVSLPVYRCARGSTSLESFHLHLNRFIPGSSARGTFFQMFLLEGLTRWNEDRGKAAAGAEGAGTSCYSGQEQYTLHQLTQQFFQSTLVESYVKLLQYTGELIGISYLYNQTGKVLQPLPEDPDDSEEVTVEEEEEEEGYDHDRENLFDLPAPPTPPPSAPRHPAPRHPAWRPAPRHPAWRPAPRHPAWRPAPRHPDPRHPAPRHPAPRRPAPRRPAPRYPAPPPRRPAPPPAPPAAPAPPPPAPRSPPQLLLQHPPPLPGPSHQATAVNVAAPGYQQVRRLAHGLVEICEKGDITQEEVEVLVGLWQNLLDVDKGRVVYPSRYRAQLTHGRFKKSKTSTANTEAVPRLESMKRCMVGTGSGPATWPDTSRLVEDIFILLCQVIPSSRTQWGFLRSRWTLVITAYDQVRATVYRCPALVARMTLQLFTVNQQTLSQWHKRWTAAQEKIILTSGIQSLQAPRTAEEALLSETSIEEEEPQGEEPRAEEPLPGPGTLFKELRPPEEAEPFPATPSSSSSSSSAPSSSSSASYTPKSTNYNRLRLQKQQAEAAQRGESRRLRAPSQNKCSSCGLRKIKETGHRLLVKASGERVSYCPVLAKERSPEEWLESLQ</sequence>
<feature type="compositionally biased region" description="Basic residues" evidence="1">
    <location>
        <begin position="349"/>
        <end position="373"/>
    </location>
</feature>
<feature type="compositionally biased region" description="Pro residues" evidence="1">
    <location>
        <begin position="403"/>
        <end position="433"/>
    </location>
</feature>
<feature type="compositionally biased region" description="Acidic residues" evidence="1">
    <location>
        <begin position="306"/>
        <end position="325"/>
    </location>
</feature>
<dbReference type="KEGG" id="gacu:117532513"/>
<reference evidence="3" key="1">
    <citation type="submission" date="2025-08" db="UniProtKB">
        <authorList>
            <consortium name="RefSeq"/>
        </authorList>
    </citation>
    <scope>IDENTIFICATION</scope>
</reference>
<proteinExistence type="predicted"/>
<feature type="region of interest" description="Disordered" evidence="1">
    <location>
        <begin position="301"/>
        <end position="451"/>
    </location>
</feature>
<dbReference type="Proteomes" id="UP000515161">
    <property type="component" value="Unplaced"/>
</dbReference>
<dbReference type="PANTHER" id="PTHR47773:SF1">
    <property type="entry name" value="C2H2-TYPE DOMAIN-CONTAINING PROTEIN"/>
    <property type="match status" value="1"/>
</dbReference>
<feature type="compositionally biased region" description="Low complexity" evidence="1">
    <location>
        <begin position="692"/>
        <end position="720"/>
    </location>
</feature>
<dbReference type="RefSeq" id="XP_034051752.1">
    <property type="nucleotide sequence ID" value="XM_034195861.1"/>
</dbReference>
<dbReference type="AlphaFoldDB" id="A0A6P8SVU4"/>
<accession>A0A6P8SVU4</accession>
<dbReference type="PRINTS" id="PR01217">
    <property type="entry name" value="PRICHEXTENSN"/>
</dbReference>
<dbReference type="GeneID" id="117532513"/>
<dbReference type="PANTHER" id="PTHR47773">
    <property type="entry name" value="SI:DKEY-9I5.2-RELATED"/>
    <property type="match status" value="1"/>
</dbReference>
<evidence type="ECO:0000256" key="1">
    <source>
        <dbReference type="SAM" id="MobiDB-lite"/>
    </source>
</evidence>
<dbReference type="InParanoid" id="A0A6P8SVU4"/>
<name>A0A6P8SVU4_GYMAC</name>
<feature type="region of interest" description="Disordered" evidence="1">
    <location>
        <begin position="645"/>
        <end position="752"/>
    </location>
</feature>
<evidence type="ECO:0000313" key="3">
    <source>
        <dbReference type="RefSeq" id="XP_034051752.1"/>
    </source>
</evidence>